<protein>
    <submittedName>
        <fullName evidence="1">Uncharacterized protein</fullName>
    </submittedName>
</protein>
<proteinExistence type="predicted"/>
<dbReference type="EMBL" id="GBRH01162215">
    <property type="protein sequence ID" value="JAE35681.1"/>
    <property type="molecule type" value="Transcribed_RNA"/>
</dbReference>
<accession>A0A0A9HLF3</accession>
<dbReference type="AlphaFoldDB" id="A0A0A9HLF3"/>
<sequence length="44" mass="5275">MNSFPHPLRILFRPPTRCYSTLDSFDFPKQNVEAGLNSFYYYLK</sequence>
<reference evidence="1" key="1">
    <citation type="submission" date="2014-09" db="EMBL/GenBank/DDBJ databases">
        <authorList>
            <person name="Magalhaes I.L.F."/>
            <person name="Oliveira U."/>
            <person name="Santos F.R."/>
            <person name="Vidigal T.H.D.A."/>
            <person name="Brescovit A.D."/>
            <person name="Santos A.J."/>
        </authorList>
    </citation>
    <scope>NUCLEOTIDE SEQUENCE</scope>
    <source>
        <tissue evidence="1">Shoot tissue taken approximately 20 cm above the soil surface</tissue>
    </source>
</reference>
<name>A0A0A9HLF3_ARUDO</name>
<organism evidence="1">
    <name type="scientific">Arundo donax</name>
    <name type="common">Giant reed</name>
    <name type="synonym">Donax arundinaceus</name>
    <dbReference type="NCBI Taxonomy" id="35708"/>
    <lineage>
        <taxon>Eukaryota</taxon>
        <taxon>Viridiplantae</taxon>
        <taxon>Streptophyta</taxon>
        <taxon>Embryophyta</taxon>
        <taxon>Tracheophyta</taxon>
        <taxon>Spermatophyta</taxon>
        <taxon>Magnoliopsida</taxon>
        <taxon>Liliopsida</taxon>
        <taxon>Poales</taxon>
        <taxon>Poaceae</taxon>
        <taxon>PACMAD clade</taxon>
        <taxon>Arundinoideae</taxon>
        <taxon>Arundineae</taxon>
        <taxon>Arundo</taxon>
    </lineage>
</organism>
<reference evidence="1" key="2">
    <citation type="journal article" date="2015" name="Data Brief">
        <title>Shoot transcriptome of the giant reed, Arundo donax.</title>
        <authorList>
            <person name="Barrero R.A."/>
            <person name="Guerrero F.D."/>
            <person name="Moolhuijzen P."/>
            <person name="Goolsby J.A."/>
            <person name="Tidwell J."/>
            <person name="Bellgard S.E."/>
            <person name="Bellgard M.I."/>
        </authorList>
    </citation>
    <scope>NUCLEOTIDE SEQUENCE</scope>
    <source>
        <tissue evidence="1">Shoot tissue taken approximately 20 cm above the soil surface</tissue>
    </source>
</reference>
<evidence type="ECO:0000313" key="1">
    <source>
        <dbReference type="EMBL" id="JAE35681.1"/>
    </source>
</evidence>